<dbReference type="EMBL" id="SJZB01000014">
    <property type="protein sequence ID" value="TCJ17185.1"/>
    <property type="molecule type" value="Genomic_DNA"/>
</dbReference>
<reference evidence="3 4" key="1">
    <citation type="submission" date="2019-03" db="EMBL/GenBank/DDBJ databases">
        <title>Genome sequence of Thiobacillaceae bacterium LSR1, a sulfur-oxidizing bacterium isolated from freshwater sediment.</title>
        <authorList>
            <person name="Li S."/>
        </authorList>
    </citation>
    <scope>NUCLEOTIDE SEQUENCE [LARGE SCALE GENOMIC DNA]</scope>
    <source>
        <strain evidence="3 4">LSR1</strain>
    </source>
</reference>
<feature type="domain" description="Response regulatory" evidence="2">
    <location>
        <begin position="5"/>
        <end position="123"/>
    </location>
</feature>
<dbReference type="Gene3D" id="3.40.50.2300">
    <property type="match status" value="1"/>
</dbReference>
<gene>
    <name evidence="3" type="ORF">EZJ19_04330</name>
</gene>
<comment type="caution">
    <text evidence="3">The sequence shown here is derived from an EMBL/GenBank/DDBJ whole genome shotgun (WGS) entry which is preliminary data.</text>
</comment>
<organism evidence="3 4">
    <name type="scientific">Parasulfuritortus cantonensis</name>
    <dbReference type="NCBI Taxonomy" id="2528202"/>
    <lineage>
        <taxon>Bacteria</taxon>
        <taxon>Pseudomonadati</taxon>
        <taxon>Pseudomonadota</taxon>
        <taxon>Betaproteobacteria</taxon>
        <taxon>Nitrosomonadales</taxon>
        <taxon>Thiobacillaceae</taxon>
        <taxon>Parasulfuritortus</taxon>
    </lineage>
</organism>
<dbReference type="InterPro" id="IPR011006">
    <property type="entry name" value="CheY-like_superfamily"/>
</dbReference>
<name>A0A4R1BIN2_9PROT</name>
<sequence length="133" mass="13930">MQAIRVVVVERDDGVRAQLAARLRELGVAPVCATADLEDALDLCAAQAPQLLLCGLPVGLPDCLGLLHGVAALKPAPAVAFHGADSDIDQLETACLNLGLRYLGLLAAPASQARLQRMVGQLRAFPADREARS</sequence>
<comment type="caution">
    <text evidence="1">Lacks conserved residue(s) required for the propagation of feature annotation.</text>
</comment>
<dbReference type="PROSITE" id="PS50110">
    <property type="entry name" value="RESPONSE_REGULATORY"/>
    <property type="match status" value="1"/>
</dbReference>
<dbReference type="SUPFAM" id="SSF52172">
    <property type="entry name" value="CheY-like"/>
    <property type="match status" value="1"/>
</dbReference>
<dbReference type="GO" id="GO:0000160">
    <property type="term" value="P:phosphorelay signal transduction system"/>
    <property type="evidence" value="ECO:0007669"/>
    <property type="project" value="InterPro"/>
</dbReference>
<dbReference type="AlphaFoldDB" id="A0A4R1BIN2"/>
<protein>
    <submittedName>
        <fullName evidence="3">Response regulator transcription factor</fullName>
    </submittedName>
</protein>
<evidence type="ECO:0000313" key="4">
    <source>
        <dbReference type="Proteomes" id="UP000295443"/>
    </source>
</evidence>
<dbReference type="RefSeq" id="WP_131445068.1">
    <property type="nucleotide sequence ID" value="NZ_SJZB01000014.1"/>
</dbReference>
<accession>A0A4R1BIN2</accession>
<evidence type="ECO:0000256" key="1">
    <source>
        <dbReference type="PROSITE-ProRule" id="PRU00169"/>
    </source>
</evidence>
<dbReference type="Proteomes" id="UP000295443">
    <property type="component" value="Unassembled WGS sequence"/>
</dbReference>
<proteinExistence type="predicted"/>
<evidence type="ECO:0000313" key="3">
    <source>
        <dbReference type="EMBL" id="TCJ17185.1"/>
    </source>
</evidence>
<evidence type="ECO:0000259" key="2">
    <source>
        <dbReference type="PROSITE" id="PS50110"/>
    </source>
</evidence>
<dbReference type="InterPro" id="IPR001789">
    <property type="entry name" value="Sig_transdc_resp-reg_receiver"/>
</dbReference>
<keyword evidence="4" id="KW-1185">Reference proteome</keyword>